<proteinExistence type="predicted"/>
<organism evidence="2 3">
    <name type="scientific">Undibacterium terreum</name>
    <dbReference type="NCBI Taxonomy" id="1224302"/>
    <lineage>
        <taxon>Bacteria</taxon>
        <taxon>Pseudomonadati</taxon>
        <taxon>Pseudomonadota</taxon>
        <taxon>Betaproteobacteria</taxon>
        <taxon>Burkholderiales</taxon>
        <taxon>Oxalobacteraceae</taxon>
        <taxon>Undibacterium</taxon>
    </lineage>
</organism>
<protein>
    <submittedName>
        <fullName evidence="2">Uncharacterized protein</fullName>
    </submittedName>
</protein>
<dbReference type="AlphaFoldDB" id="A0A916UTR2"/>
<evidence type="ECO:0000313" key="3">
    <source>
        <dbReference type="Proteomes" id="UP000637423"/>
    </source>
</evidence>
<keyword evidence="3" id="KW-1185">Reference proteome</keyword>
<reference evidence="2" key="2">
    <citation type="submission" date="2020-09" db="EMBL/GenBank/DDBJ databases">
        <authorList>
            <person name="Sun Q."/>
            <person name="Zhou Y."/>
        </authorList>
    </citation>
    <scope>NUCLEOTIDE SEQUENCE</scope>
    <source>
        <strain evidence="2">CGMCC 1.10998</strain>
    </source>
</reference>
<dbReference type="EMBL" id="BMED01000004">
    <property type="protein sequence ID" value="GGC86297.1"/>
    <property type="molecule type" value="Genomic_DNA"/>
</dbReference>
<accession>A0A916UTR2</accession>
<dbReference type="Proteomes" id="UP000637423">
    <property type="component" value="Unassembled WGS sequence"/>
</dbReference>
<gene>
    <name evidence="2" type="ORF">GCM10011396_36990</name>
</gene>
<sequence>MLRAAFKKFGGQAEFKLRPPFGKDGHSLLAKGRKTREQGMGAYRD</sequence>
<evidence type="ECO:0000313" key="2">
    <source>
        <dbReference type="EMBL" id="GGC86297.1"/>
    </source>
</evidence>
<comment type="caution">
    <text evidence="2">The sequence shown here is derived from an EMBL/GenBank/DDBJ whole genome shotgun (WGS) entry which is preliminary data.</text>
</comment>
<feature type="region of interest" description="Disordered" evidence="1">
    <location>
        <begin position="20"/>
        <end position="45"/>
    </location>
</feature>
<reference evidence="2" key="1">
    <citation type="journal article" date="2014" name="Int. J. Syst. Evol. Microbiol.">
        <title>Complete genome sequence of Corynebacterium casei LMG S-19264T (=DSM 44701T), isolated from a smear-ripened cheese.</title>
        <authorList>
            <consortium name="US DOE Joint Genome Institute (JGI-PGF)"/>
            <person name="Walter F."/>
            <person name="Albersmeier A."/>
            <person name="Kalinowski J."/>
            <person name="Ruckert C."/>
        </authorList>
    </citation>
    <scope>NUCLEOTIDE SEQUENCE</scope>
    <source>
        <strain evidence="2">CGMCC 1.10998</strain>
    </source>
</reference>
<evidence type="ECO:0000256" key="1">
    <source>
        <dbReference type="SAM" id="MobiDB-lite"/>
    </source>
</evidence>
<name>A0A916UTR2_9BURK</name>